<accession>A0ABX0K063</accession>
<sequence>MSAQPRFIPRLLIALALAYPVGLAITTLLPRLFHGSPPDAFFVAQAEAIGAMPIVILTLFAARTLIRGLLAGAAVIVAVLLVTLPFAALGAP</sequence>
<name>A0ABX0K063_9PROT</name>
<protein>
    <submittedName>
        <fullName evidence="2">Uncharacterized protein</fullName>
    </submittedName>
</protein>
<reference evidence="2 3" key="1">
    <citation type="journal article" date="2020" name="Int. J. Syst. Evol. Microbiol.">
        <title>Novel acetic acid bacteria from cider fermentations: Acetobacter conturbans sp. nov. and Acetobacter fallax sp. nov.</title>
        <authorList>
            <person name="Sombolestani A.S."/>
            <person name="Cleenwerck I."/>
            <person name="Cnockaert M."/>
            <person name="Borremans W."/>
            <person name="Wieme A.D."/>
            <person name="De Vuyst L."/>
            <person name="Vandamme P."/>
        </authorList>
    </citation>
    <scope>NUCLEOTIDE SEQUENCE [LARGE SCALE GENOMIC DNA]</scope>
    <source>
        <strain evidence="2 3">LMG 1627</strain>
    </source>
</reference>
<gene>
    <name evidence="2" type="ORF">GOB81_06140</name>
</gene>
<feature type="transmembrane region" description="Helical" evidence="1">
    <location>
        <begin position="40"/>
        <end position="62"/>
    </location>
</feature>
<keyword evidence="1" id="KW-0812">Transmembrane</keyword>
<organism evidence="2 3">
    <name type="scientific">Acetobacter conturbans</name>
    <dbReference type="NCBI Taxonomy" id="1737472"/>
    <lineage>
        <taxon>Bacteria</taxon>
        <taxon>Pseudomonadati</taxon>
        <taxon>Pseudomonadota</taxon>
        <taxon>Alphaproteobacteria</taxon>
        <taxon>Acetobacterales</taxon>
        <taxon>Acetobacteraceae</taxon>
        <taxon>Acetobacter</taxon>
    </lineage>
</organism>
<dbReference type="RefSeq" id="WP_173569479.1">
    <property type="nucleotide sequence ID" value="NZ_WOSY01000004.1"/>
</dbReference>
<dbReference type="Proteomes" id="UP000631653">
    <property type="component" value="Unassembled WGS sequence"/>
</dbReference>
<proteinExistence type="predicted"/>
<evidence type="ECO:0000313" key="2">
    <source>
        <dbReference type="EMBL" id="NHN88206.1"/>
    </source>
</evidence>
<keyword evidence="1" id="KW-1133">Transmembrane helix</keyword>
<evidence type="ECO:0000256" key="1">
    <source>
        <dbReference type="SAM" id="Phobius"/>
    </source>
</evidence>
<keyword evidence="1" id="KW-0472">Membrane</keyword>
<feature type="transmembrane region" description="Helical" evidence="1">
    <location>
        <begin position="69"/>
        <end position="91"/>
    </location>
</feature>
<dbReference type="EMBL" id="WOSY01000004">
    <property type="protein sequence ID" value="NHN88206.1"/>
    <property type="molecule type" value="Genomic_DNA"/>
</dbReference>
<keyword evidence="3" id="KW-1185">Reference proteome</keyword>
<comment type="caution">
    <text evidence="2">The sequence shown here is derived from an EMBL/GenBank/DDBJ whole genome shotgun (WGS) entry which is preliminary data.</text>
</comment>
<evidence type="ECO:0000313" key="3">
    <source>
        <dbReference type="Proteomes" id="UP000631653"/>
    </source>
</evidence>